<dbReference type="Gene3D" id="1.20.1250.20">
    <property type="entry name" value="MFS general substrate transporter like domains"/>
    <property type="match status" value="1"/>
</dbReference>
<organism evidence="5 6">
    <name type="scientific">Papiliotrema laurentii</name>
    <name type="common">Cryptococcus laurentii</name>
    <dbReference type="NCBI Taxonomy" id="5418"/>
    <lineage>
        <taxon>Eukaryota</taxon>
        <taxon>Fungi</taxon>
        <taxon>Dikarya</taxon>
        <taxon>Basidiomycota</taxon>
        <taxon>Agaricomycotina</taxon>
        <taxon>Tremellomycetes</taxon>
        <taxon>Tremellales</taxon>
        <taxon>Rhynchogastremaceae</taxon>
        <taxon>Papiliotrema</taxon>
    </lineage>
</organism>
<keyword evidence="3" id="KW-0812">Transmembrane</keyword>
<feature type="transmembrane region" description="Helical" evidence="3">
    <location>
        <begin position="70"/>
        <end position="93"/>
    </location>
</feature>
<dbReference type="AlphaFoldDB" id="A0AAD9FRH6"/>
<feature type="transmembrane region" description="Helical" evidence="3">
    <location>
        <begin position="303"/>
        <end position="322"/>
    </location>
</feature>
<dbReference type="PANTHER" id="PTHR11360">
    <property type="entry name" value="MONOCARBOXYLATE TRANSPORTER"/>
    <property type="match status" value="1"/>
</dbReference>
<comment type="subcellular location">
    <subcellularLocation>
        <location evidence="1">Membrane</location>
        <topology evidence="1">Multi-pass membrane protein</topology>
    </subcellularLocation>
</comment>
<protein>
    <submittedName>
        <fullName evidence="5">Major facilitator superfamily domain-containing protein</fullName>
    </submittedName>
</protein>
<feature type="domain" description="Major facilitator superfamily (MFS) profile" evidence="4">
    <location>
        <begin position="237"/>
        <end position="426"/>
    </location>
</feature>
<evidence type="ECO:0000256" key="1">
    <source>
        <dbReference type="ARBA" id="ARBA00004141"/>
    </source>
</evidence>
<feature type="transmembrane region" description="Helical" evidence="3">
    <location>
        <begin position="33"/>
        <end position="58"/>
    </location>
</feature>
<evidence type="ECO:0000256" key="3">
    <source>
        <dbReference type="SAM" id="Phobius"/>
    </source>
</evidence>
<feature type="transmembrane region" description="Helical" evidence="3">
    <location>
        <begin position="99"/>
        <end position="120"/>
    </location>
</feature>
<accession>A0AAD9FRH6</accession>
<keyword evidence="6" id="KW-1185">Reference proteome</keyword>
<dbReference type="SUPFAM" id="SSF103473">
    <property type="entry name" value="MFS general substrate transporter"/>
    <property type="match status" value="1"/>
</dbReference>
<feature type="transmembrane region" description="Helical" evidence="3">
    <location>
        <begin position="163"/>
        <end position="184"/>
    </location>
</feature>
<dbReference type="PANTHER" id="PTHR11360:SF287">
    <property type="entry name" value="MFS MONOCARBOXYLATE TRANSPORTER"/>
    <property type="match status" value="1"/>
</dbReference>
<dbReference type="EMBL" id="JAODAN010000004">
    <property type="protein sequence ID" value="KAK1924901.1"/>
    <property type="molecule type" value="Genomic_DNA"/>
</dbReference>
<feature type="transmembrane region" description="Helical" evidence="3">
    <location>
        <begin position="191"/>
        <end position="211"/>
    </location>
</feature>
<reference evidence="5" key="1">
    <citation type="submission" date="2023-02" db="EMBL/GenBank/DDBJ databases">
        <title>Identification and recombinant expression of a fungal hydrolase from Papiliotrema laurentii that hydrolyzes apple cutin and clears colloidal polyester polyurethane.</title>
        <authorList>
            <consortium name="DOE Joint Genome Institute"/>
            <person name="Roman V.A."/>
            <person name="Bojanowski C."/>
            <person name="Crable B.R."/>
            <person name="Wagner D.N."/>
            <person name="Hung C.S."/>
            <person name="Nadeau L.J."/>
            <person name="Schratz L."/>
            <person name="Haridas S."/>
            <person name="Pangilinan J."/>
            <person name="Lipzen A."/>
            <person name="Na H."/>
            <person name="Yan M."/>
            <person name="Ng V."/>
            <person name="Grigoriev I.V."/>
            <person name="Spatafora J.W."/>
            <person name="Barlow D."/>
            <person name="Biffinger J."/>
            <person name="Kelley-Loughnane N."/>
            <person name="Varaljay V.A."/>
            <person name="Crookes-Goodson W.J."/>
        </authorList>
    </citation>
    <scope>NUCLEOTIDE SEQUENCE</scope>
    <source>
        <strain evidence="5">5307AH</strain>
    </source>
</reference>
<evidence type="ECO:0000256" key="2">
    <source>
        <dbReference type="ARBA" id="ARBA00006727"/>
    </source>
</evidence>
<dbReference type="GO" id="GO:0016020">
    <property type="term" value="C:membrane"/>
    <property type="evidence" value="ECO:0007669"/>
    <property type="project" value="UniProtKB-SubCell"/>
</dbReference>
<dbReference type="Proteomes" id="UP001182556">
    <property type="component" value="Unassembled WGS sequence"/>
</dbReference>
<dbReference type="Pfam" id="PF07690">
    <property type="entry name" value="MFS_1"/>
    <property type="match status" value="1"/>
</dbReference>
<dbReference type="InterPro" id="IPR020846">
    <property type="entry name" value="MFS_dom"/>
</dbReference>
<sequence>MRETPTEELELDSFHSQTERVDELPPVDGGWGAWTYLAAATGLETLVWGFVNSYGVFLEHYSKTYNNDSSLPLAGTIAMGEMYLLLPPLTFLLGRYPRYRAACMWAGLGLLTISFISAGLTRSVPGIIATQGVLYGIGGTMLYCPTTAYMFEWWSRKRGLASGIMFSGTGLGGLVMPIISASLLTRWGQRTTLVSIGIGYAILLGALIPFIRPRLPLTASSHSSPPRLDTDFLRRPPFWMLWLGVLFQGLAAFMPGTYLPAYANALQLPSKVGTLSVALMNLARVPGQVVIGHISDKLGARTLIIGMAFASGLTVMTGWGLAKDAGGIIGFAIAFGGFAGSYTALFPRFIATITHDDPHLPAILYALFSFARGIGSIASGPLSTALLNSPSNIHLGAAGWGGLILWTGAGMLGSSVGAGYKSLKMD</sequence>
<evidence type="ECO:0000313" key="6">
    <source>
        <dbReference type="Proteomes" id="UP001182556"/>
    </source>
</evidence>
<keyword evidence="3" id="KW-0472">Membrane</keyword>
<feature type="transmembrane region" description="Helical" evidence="3">
    <location>
        <begin position="400"/>
        <end position="420"/>
    </location>
</feature>
<feature type="transmembrane region" description="Helical" evidence="3">
    <location>
        <begin position="328"/>
        <end position="350"/>
    </location>
</feature>
<evidence type="ECO:0000313" key="5">
    <source>
        <dbReference type="EMBL" id="KAK1924901.1"/>
    </source>
</evidence>
<comment type="similarity">
    <text evidence="2">Belongs to the major facilitator superfamily. Monocarboxylate porter (TC 2.A.1.13) family.</text>
</comment>
<feature type="transmembrane region" description="Helical" evidence="3">
    <location>
        <begin position="239"/>
        <end position="261"/>
    </location>
</feature>
<dbReference type="InterPro" id="IPR050327">
    <property type="entry name" value="Proton-linked_MCT"/>
</dbReference>
<name>A0AAD9FRH6_PAPLA</name>
<dbReference type="GO" id="GO:0022857">
    <property type="term" value="F:transmembrane transporter activity"/>
    <property type="evidence" value="ECO:0007669"/>
    <property type="project" value="InterPro"/>
</dbReference>
<keyword evidence="3" id="KW-1133">Transmembrane helix</keyword>
<dbReference type="PROSITE" id="PS50850">
    <property type="entry name" value="MFS"/>
    <property type="match status" value="1"/>
</dbReference>
<evidence type="ECO:0000259" key="4">
    <source>
        <dbReference type="PROSITE" id="PS50850"/>
    </source>
</evidence>
<comment type="caution">
    <text evidence="5">The sequence shown here is derived from an EMBL/GenBank/DDBJ whole genome shotgun (WGS) entry which is preliminary data.</text>
</comment>
<gene>
    <name evidence="5" type="ORF">DB88DRAFT_487269</name>
</gene>
<dbReference type="InterPro" id="IPR036259">
    <property type="entry name" value="MFS_trans_sf"/>
</dbReference>
<feature type="transmembrane region" description="Helical" evidence="3">
    <location>
        <begin position="362"/>
        <end position="380"/>
    </location>
</feature>
<proteinExistence type="inferred from homology"/>
<feature type="transmembrane region" description="Helical" evidence="3">
    <location>
        <begin position="132"/>
        <end position="151"/>
    </location>
</feature>
<dbReference type="InterPro" id="IPR011701">
    <property type="entry name" value="MFS"/>
</dbReference>